<evidence type="ECO:0000313" key="3">
    <source>
        <dbReference type="Proteomes" id="UP000190744"/>
    </source>
</evidence>
<dbReference type="Pfam" id="PF17111">
    <property type="entry name" value="PigL_N"/>
    <property type="match status" value="1"/>
</dbReference>
<accession>A0A1S9RAW1</accession>
<comment type="caution">
    <text evidence="2">The sequence shown here is derived from an EMBL/GenBank/DDBJ whole genome shotgun (WGS) entry which is preliminary data.</text>
</comment>
<sequence length="72" mass="8103">MGDDMDDLRRILSAYKLTINIALTDANLRKSTVTAEALENFEDLVTTIEDLDAHLKTIDERLEHINGKDASE</sequence>
<evidence type="ECO:0000313" key="2">
    <source>
        <dbReference type="EMBL" id="OOQ82632.1"/>
    </source>
</evidence>
<gene>
    <name evidence="2" type="ORF">PEBR_40475</name>
</gene>
<protein>
    <recommendedName>
        <fullName evidence="1">Azaphilone pigments biosynthesis cluster protein L N-terminal domain-containing protein</fullName>
    </recommendedName>
</protein>
<name>A0A1S9RAW1_PENBI</name>
<reference evidence="3" key="1">
    <citation type="submission" date="2015-09" db="EMBL/GenBank/DDBJ databases">
        <authorList>
            <person name="Fill T.P."/>
            <person name="Baretta J.F."/>
            <person name="de Almeida L.G."/>
            <person name="Rocha M."/>
            <person name="de Souza D.H."/>
            <person name="Malavazi I."/>
            <person name="Cerdeira L.T."/>
            <person name="Hong H."/>
            <person name="Samborskyy M."/>
            <person name="de Vasconcelos A.T."/>
            <person name="Leadlay P."/>
            <person name="Rodrigues-Filho E."/>
        </authorList>
    </citation>
    <scope>NUCLEOTIDE SEQUENCE [LARGE SCALE GENOMIC DNA]</scope>
    <source>
        <strain evidence="3">LaBioMMi 136</strain>
    </source>
</reference>
<feature type="domain" description="Azaphilone pigments biosynthesis cluster protein L N-terminal" evidence="1">
    <location>
        <begin position="1"/>
        <end position="70"/>
    </location>
</feature>
<organism evidence="2 3">
    <name type="scientific">Penicillium brasilianum</name>
    <dbReference type="NCBI Taxonomy" id="104259"/>
    <lineage>
        <taxon>Eukaryota</taxon>
        <taxon>Fungi</taxon>
        <taxon>Dikarya</taxon>
        <taxon>Ascomycota</taxon>
        <taxon>Pezizomycotina</taxon>
        <taxon>Eurotiomycetes</taxon>
        <taxon>Eurotiomycetidae</taxon>
        <taxon>Eurotiales</taxon>
        <taxon>Aspergillaceae</taxon>
        <taxon>Penicillium</taxon>
    </lineage>
</organism>
<dbReference type="InterPro" id="IPR031348">
    <property type="entry name" value="PigL_N"/>
</dbReference>
<proteinExistence type="predicted"/>
<dbReference type="EMBL" id="LJBN01000216">
    <property type="protein sequence ID" value="OOQ82632.1"/>
    <property type="molecule type" value="Genomic_DNA"/>
</dbReference>
<dbReference type="Proteomes" id="UP000190744">
    <property type="component" value="Unassembled WGS sequence"/>
</dbReference>
<evidence type="ECO:0000259" key="1">
    <source>
        <dbReference type="Pfam" id="PF17111"/>
    </source>
</evidence>
<dbReference type="AlphaFoldDB" id="A0A1S9RAW1"/>